<dbReference type="Pfam" id="PF00005">
    <property type="entry name" value="ABC_tran"/>
    <property type="match status" value="1"/>
</dbReference>
<dbReference type="PANTHER" id="PTHR42781:SF8">
    <property type="entry name" value="BICARBONATE TRANSPORT ATP-BINDING PROTEIN CMPC"/>
    <property type="match status" value="1"/>
</dbReference>
<dbReference type="EMBL" id="MGGR01000019">
    <property type="protein sequence ID" value="OGM33338.1"/>
    <property type="molecule type" value="Genomic_DNA"/>
</dbReference>
<evidence type="ECO:0000256" key="3">
    <source>
        <dbReference type="ARBA" id="ARBA00022840"/>
    </source>
</evidence>
<dbReference type="PANTHER" id="PTHR42781">
    <property type="entry name" value="SPERMIDINE/PUTRESCINE IMPORT ATP-BINDING PROTEIN POTA"/>
    <property type="match status" value="1"/>
</dbReference>
<organism evidence="5 6">
    <name type="scientific">Candidatus Woesebacteria bacterium RIFCSPHIGHO2_02_FULL_39_13</name>
    <dbReference type="NCBI Taxonomy" id="1802505"/>
    <lineage>
        <taxon>Bacteria</taxon>
        <taxon>Candidatus Woeseibacteriota</taxon>
    </lineage>
</organism>
<dbReference type="InterPro" id="IPR003593">
    <property type="entry name" value="AAA+_ATPase"/>
</dbReference>
<evidence type="ECO:0000313" key="6">
    <source>
        <dbReference type="Proteomes" id="UP000177169"/>
    </source>
</evidence>
<gene>
    <name evidence="5" type="ORF">A3D01_00405</name>
</gene>
<keyword evidence="3" id="KW-0067">ATP-binding</keyword>
<accession>A0A1F7Z336</accession>
<comment type="caution">
    <text evidence="5">The sequence shown here is derived from an EMBL/GenBank/DDBJ whole genome shotgun (WGS) entry which is preliminary data.</text>
</comment>
<dbReference type="InterPro" id="IPR027417">
    <property type="entry name" value="P-loop_NTPase"/>
</dbReference>
<sequence length="246" mass="27912">MVGIRINSLSKSFGKNLTIFRNLSLDVESNERVCLFGPSGCGKTTFLNLLAGLTQSDSGNISFTTNRHNLMRPRVGYVFQEPRLLPWLIVEKNVSVVLNGVSSKKTPALVRRMLKLVRLPGYGKKYPTEISGGEQQRVAMARALIVNPDFLFLDEPFSHLDEFTAAQLRYDLLKMLEKVKTTTVLTTHNPLEAIYLADRIVVLSAKKPTFIKRIIKTRLTKQGKKDLYREFIFEAPVKRIMNRLLA</sequence>
<dbReference type="AlphaFoldDB" id="A0A1F7Z336"/>
<evidence type="ECO:0000313" key="5">
    <source>
        <dbReference type="EMBL" id="OGM33338.1"/>
    </source>
</evidence>
<dbReference type="InterPro" id="IPR017871">
    <property type="entry name" value="ABC_transporter-like_CS"/>
</dbReference>
<dbReference type="SMART" id="SM00382">
    <property type="entry name" value="AAA"/>
    <property type="match status" value="1"/>
</dbReference>
<proteinExistence type="predicted"/>
<evidence type="ECO:0000259" key="4">
    <source>
        <dbReference type="PROSITE" id="PS50893"/>
    </source>
</evidence>
<dbReference type="Proteomes" id="UP000177169">
    <property type="component" value="Unassembled WGS sequence"/>
</dbReference>
<dbReference type="STRING" id="1802505.A3D01_00405"/>
<dbReference type="GO" id="GO:0005524">
    <property type="term" value="F:ATP binding"/>
    <property type="evidence" value="ECO:0007669"/>
    <property type="project" value="UniProtKB-KW"/>
</dbReference>
<evidence type="ECO:0000256" key="1">
    <source>
        <dbReference type="ARBA" id="ARBA00022448"/>
    </source>
</evidence>
<keyword evidence="1" id="KW-0813">Transport</keyword>
<dbReference type="SUPFAM" id="SSF52540">
    <property type="entry name" value="P-loop containing nucleoside triphosphate hydrolases"/>
    <property type="match status" value="1"/>
</dbReference>
<evidence type="ECO:0000256" key="2">
    <source>
        <dbReference type="ARBA" id="ARBA00022741"/>
    </source>
</evidence>
<dbReference type="Gene3D" id="3.40.50.300">
    <property type="entry name" value="P-loop containing nucleotide triphosphate hydrolases"/>
    <property type="match status" value="1"/>
</dbReference>
<protein>
    <recommendedName>
        <fullName evidence="4">ABC transporter domain-containing protein</fullName>
    </recommendedName>
</protein>
<keyword evidence="2" id="KW-0547">Nucleotide-binding</keyword>
<reference evidence="5 6" key="1">
    <citation type="journal article" date="2016" name="Nat. Commun.">
        <title>Thousands of microbial genomes shed light on interconnected biogeochemical processes in an aquifer system.</title>
        <authorList>
            <person name="Anantharaman K."/>
            <person name="Brown C.T."/>
            <person name="Hug L.A."/>
            <person name="Sharon I."/>
            <person name="Castelle C.J."/>
            <person name="Probst A.J."/>
            <person name="Thomas B.C."/>
            <person name="Singh A."/>
            <person name="Wilkins M.J."/>
            <person name="Karaoz U."/>
            <person name="Brodie E.L."/>
            <person name="Williams K.H."/>
            <person name="Hubbard S.S."/>
            <person name="Banfield J.F."/>
        </authorList>
    </citation>
    <scope>NUCLEOTIDE SEQUENCE [LARGE SCALE GENOMIC DNA]</scope>
</reference>
<dbReference type="InterPro" id="IPR050093">
    <property type="entry name" value="ABC_SmlMolc_Importer"/>
</dbReference>
<feature type="domain" description="ABC transporter" evidence="4">
    <location>
        <begin position="4"/>
        <end position="230"/>
    </location>
</feature>
<name>A0A1F7Z336_9BACT</name>
<dbReference type="PROSITE" id="PS00211">
    <property type="entry name" value="ABC_TRANSPORTER_1"/>
    <property type="match status" value="1"/>
</dbReference>
<dbReference type="GO" id="GO:0016887">
    <property type="term" value="F:ATP hydrolysis activity"/>
    <property type="evidence" value="ECO:0007669"/>
    <property type="project" value="InterPro"/>
</dbReference>
<dbReference type="InterPro" id="IPR003439">
    <property type="entry name" value="ABC_transporter-like_ATP-bd"/>
</dbReference>
<dbReference type="PROSITE" id="PS50893">
    <property type="entry name" value="ABC_TRANSPORTER_2"/>
    <property type="match status" value="1"/>
</dbReference>